<evidence type="ECO:0000256" key="11">
    <source>
        <dbReference type="ARBA" id="ARBA00023180"/>
    </source>
</evidence>
<dbReference type="OrthoDB" id="5975154at2759"/>
<comment type="caution">
    <text evidence="16">The sequence shown here is derived from an EMBL/GenBank/DDBJ whole genome shotgun (WGS) entry which is preliminary data.</text>
</comment>
<feature type="transmembrane region" description="Helical" evidence="15">
    <location>
        <begin position="627"/>
        <end position="647"/>
    </location>
</feature>
<dbReference type="InterPro" id="IPR002394">
    <property type="entry name" value="Nicotinic_acetylcholine_rcpt"/>
</dbReference>
<name>A0A7D9HA93_PARCT</name>
<keyword evidence="17" id="KW-1185">Reference proteome</keyword>
<proteinExistence type="inferred from homology"/>
<dbReference type="Proteomes" id="UP001152795">
    <property type="component" value="Unassembled WGS sequence"/>
</dbReference>
<evidence type="ECO:0000256" key="5">
    <source>
        <dbReference type="ARBA" id="ARBA00022989"/>
    </source>
</evidence>
<organism evidence="16 17">
    <name type="scientific">Paramuricea clavata</name>
    <name type="common">Red gorgonian</name>
    <name type="synonym">Violescent sea-whip</name>
    <dbReference type="NCBI Taxonomy" id="317549"/>
    <lineage>
        <taxon>Eukaryota</taxon>
        <taxon>Metazoa</taxon>
        <taxon>Cnidaria</taxon>
        <taxon>Anthozoa</taxon>
        <taxon>Octocorallia</taxon>
        <taxon>Malacalcyonacea</taxon>
        <taxon>Plexauridae</taxon>
        <taxon>Paramuricea</taxon>
    </lineage>
</organism>
<evidence type="ECO:0000256" key="8">
    <source>
        <dbReference type="ARBA" id="ARBA00023136"/>
    </source>
</evidence>
<keyword evidence="3" id="KW-1003">Cell membrane</keyword>
<dbReference type="Gene3D" id="1.20.58.390">
    <property type="entry name" value="Neurotransmitter-gated ion-channel transmembrane domain"/>
    <property type="match status" value="3"/>
</dbReference>
<evidence type="ECO:0000313" key="17">
    <source>
        <dbReference type="Proteomes" id="UP001152795"/>
    </source>
</evidence>
<keyword evidence="11" id="KW-0325">Glycoprotein</keyword>
<keyword evidence="5 15" id="KW-1133">Transmembrane helix</keyword>
<feature type="transmembrane region" description="Helical" evidence="15">
    <location>
        <begin position="271"/>
        <end position="291"/>
    </location>
</feature>
<dbReference type="EMBL" id="CACRXK020000069">
    <property type="protein sequence ID" value="CAB3977759.1"/>
    <property type="molecule type" value="Genomic_DNA"/>
</dbReference>
<sequence>SGVIEHNQGGRHSASLDDFEQKLYDLLHRRLYHGNYYDKDMRPVLNDSDTVTVKIGLSLHQIMDVDERNQIMTTSVWARQKWYNPYLKWDKTKYGNLTTINVPSKRIWIPDIVLYNTADEDVDFRGYLDRLSTRVQINNEGLNTWLSPVMLRTKCKINVEYFPFDSQNCILKFGSWTYDGYRLDVQNESSRIDLGMYIDSAEWYLASAPAKRNVLKYFCCPEPYPDVTFTVNIQRRSLFYLTNLILPLVVISVLITFVFTLPPESGERISLSITILLAMTVFMLLVTETIPPTSEVIPLIAKFYMAAMFEIALALIVTCYILRCYHTTANDVPPWMKRHLLINDASVTVLKIMRNFGKAETALAQKMDRRFRDSYVRLYSFHMHGQANNFSTVYPGLYVISLPKGNTSAEDLQFGKLELLKCEGKEVCRRESPKNFRDFISFFYAKFRISNLSESVVEQFCTLAINDMVLYNNADESIDFRGNLDRLSTRVQLFHDGKNMWLAPVMLRSKCKINVRYFPFDAQNCTMKFGSWTYDGNRVDVKKENDTADLSKYIESGEWKLIAAPVRRNVQKYTCCPDPYPDITYDFIIHRRSLFYLTNLILPLVVISCLIVFVFTLPPESGERISLTITLLLSMMVFMLLITAQIPATSDVVPLVAKFYMAVMMEMALALVITCYVIKCYHSHTHKVPRWMKKILVKKLANFFGIKKSNELKMAEEEQEKLENVGDYGFVRRLLSNGSVKQVDEGKDDDNEDSVLHLTDEVIKEAETPNFLRERVKTADSIGKKILGNLEYISNSIRDAADQELVKEEWLIVANVMDRIAIWFFAVAIVATMVSIFYQAPGYVD</sequence>
<keyword evidence="7 15" id="KW-0406">Ion transport</keyword>
<evidence type="ECO:0000256" key="7">
    <source>
        <dbReference type="ARBA" id="ARBA00023065"/>
    </source>
</evidence>
<dbReference type="PRINTS" id="PR00252">
    <property type="entry name" value="NRIONCHANNEL"/>
</dbReference>
<dbReference type="SUPFAM" id="SSF90112">
    <property type="entry name" value="Neurotransmitter-gated ion-channel transmembrane pore"/>
    <property type="match status" value="2"/>
</dbReference>
<dbReference type="InterPro" id="IPR006202">
    <property type="entry name" value="Neur_chan_lig-bd"/>
</dbReference>
<reference evidence="16" key="1">
    <citation type="submission" date="2020-04" db="EMBL/GenBank/DDBJ databases">
        <authorList>
            <person name="Alioto T."/>
            <person name="Alioto T."/>
            <person name="Gomez Garrido J."/>
        </authorList>
    </citation>
    <scope>NUCLEOTIDE SEQUENCE</scope>
    <source>
        <strain evidence="16">A484AB</strain>
    </source>
</reference>
<evidence type="ECO:0000313" key="16">
    <source>
        <dbReference type="EMBL" id="CAB3977759.1"/>
    </source>
</evidence>
<keyword evidence="6" id="KW-0770">Synapse</keyword>
<protein>
    <submittedName>
        <fullName evidence="16">Neuronal acetylcholine receptor subunit alpha-10-like</fullName>
    </submittedName>
</protein>
<dbReference type="CDD" id="cd19051">
    <property type="entry name" value="LGIC_TM_cation"/>
    <property type="match status" value="2"/>
</dbReference>
<dbReference type="SUPFAM" id="SSF63712">
    <property type="entry name" value="Nicotinic receptor ligand binding domain-like"/>
    <property type="match status" value="2"/>
</dbReference>
<dbReference type="FunFam" id="1.20.58.390:FF:000043">
    <property type="entry name" value="AcetylCholine Receptor"/>
    <property type="match status" value="2"/>
</dbReference>
<dbReference type="GO" id="GO:0045211">
    <property type="term" value="C:postsynaptic membrane"/>
    <property type="evidence" value="ECO:0007669"/>
    <property type="project" value="InterPro"/>
</dbReference>
<dbReference type="InterPro" id="IPR006201">
    <property type="entry name" value="Neur_channel"/>
</dbReference>
<dbReference type="InterPro" id="IPR036734">
    <property type="entry name" value="Neur_chan_lig-bd_sf"/>
</dbReference>
<feature type="transmembrane region" description="Helical" evidence="15">
    <location>
        <begin position="820"/>
        <end position="840"/>
    </location>
</feature>
<evidence type="ECO:0000256" key="9">
    <source>
        <dbReference type="ARBA" id="ARBA00023157"/>
    </source>
</evidence>
<dbReference type="Pfam" id="PF02931">
    <property type="entry name" value="Neur_chan_LBD"/>
    <property type="match status" value="2"/>
</dbReference>
<evidence type="ECO:0000256" key="4">
    <source>
        <dbReference type="ARBA" id="ARBA00022692"/>
    </source>
</evidence>
<feature type="transmembrane region" description="Helical" evidence="15">
    <location>
        <begin position="594"/>
        <end position="615"/>
    </location>
</feature>
<evidence type="ECO:0000256" key="6">
    <source>
        <dbReference type="ARBA" id="ARBA00023018"/>
    </source>
</evidence>
<dbReference type="GO" id="GO:0022848">
    <property type="term" value="F:acetylcholine-gated monoatomic cation-selective channel activity"/>
    <property type="evidence" value="ECO:0007669"/>
    <property type="project" value="InterPro"/>
</dbReference>
<evidence type="ECO:0000256" key="15">
    <source>
        <dbReference type="RuleBase" id="RU000687"/>
    </source>
</evidence>
<dbReference type="Gene3D" id="2.70.170.10">
    <property type="entry name" value="Neurotransmitter-gated ion-channel ligand-binding domain"/>
    <property type="match status" value="2"/>
</dbReference>
<comment type="subcellular location">
    <subcellularLocation>
        <location evidence="14">Synaptic cell membrane</location>
        <topology evidence="14">Multi-pass membrane protein</topology>
    </subcellularLocation>
</comment>
<evidence type="ECO:0000256" key="2">
    <source>
        <dbReference type="ARBA" id="ARBA00022448"/>
    </source>
</evidence>
<dbReference type="GO" id="GO:0004888">
    <property type="term" value="F:transmembrane signaling receptor activity"/>
    <property type="evidence" value="ECO:0007669"/>
    <property type="project" value="InterPro"/>
</dbReference>
<evidence type="ECO:0000256" key="3">
    <source>
        <dbReference type="ARBA" id="ARBA00022475"/>
    </source>
</evidence>
<dbReference type="PANTHER" id="PTHR18945">
    <property type="entry name" value="NEUROTRANSMITTER GATED ION CHANNEL"/>
    <property type="match status" value="1"/>
</dbReference>
<dbReference type="Pfam" id="PF02932">
    <property type="entry name" value="Neur_chan_memb"/>
    <property type="match status" value="2"/>
</dbReference>
<dbReference type="PROSITE" id="PS00236">
    <property type="entry name" value="NEUROTR_ION_CHANNEL"/>
    <property type="match status" value="2"/>
</dbReference>
<keyword evidence="2 15" id="KW-0813">Transport</keyword>
<dbReference type="PRINTS" id="PR00254">
    <property type="entry name" value="NICOTINICR"/>
</dbReference>
<comment type="caution">
    <text evidence="15">Lacks conserved residue(s) required for the propagation of feature annotation.</text>
</comment>
<dbReference type="InterPro" id="IPR036719">
    <property type="entry name" value="Neuro-gated_channel_TM_sf"/>
</dbReference>
<dbReference type="FunFam" id="2.70.170.10:FF:000016">
    <property type="entry name" value="Nicotinic acetylcholine receptor subunit"/>
    <property type="match status" value="1"/>
</dbReference>
<keyword evidence="12" id="KW-1071">Ligand-gated ion channel</keyword>
<feature type="non-terminal residue" evidence="16">
    <location>
        <position position="1"/>
    </location>
</feature>
<evidence type="ECO:0000256" key="14">
    <source>
        <dbReference type="ARBA" id="ARBA00034099"/>
    </source>
</evidence>
<evidence type="ECO:0000256" key="12">
    <source>
        <dbReference type="ARBA" id="ARBA00023286"/>
    </source>
</evidence>
<keyword evidence="13 15" id="KW-0407">Ion channel</keyword>
<gene>
    <name evidence="16" type="ORF">PACLA_8A022635</name>
</gene>
<evidence type="ECO:0000256" key="13">
    <source>
        <dbReference type="ARBA" id="ARBA00023303"/>
    </source>
</evidence>
<comment type="similarity">
    <text evidence="1">Belongs to the ligand-gated ion channel (TC 1.A.9) family. Acetylcholine receptor (TC 1.A.9.1) subfamily.</text>
</comment>
<keyword evidence="10 16" id="KW-0675">Receptor</keyword>
<feature type="transmembrane region" description="Helical" evidence="15">
    <location>
        <begin position="303"/>
        <end position="323"/>
    </location>
</feature>
<dbReference type="CDD" id="cd18997">
    <property type="entry name" value="LGIC_ECD_nAChR"/>
    <property type="match status" value="2"/>
</dbReference>
<dbReference type="InterPro" id="IPR038050">
    <property type="entry name" value="Neuro_actylchol_rec"/>
</dbReference>
<dbReference type="InterPro" id="IPR006029">
    <property type="entry name" value="Neurotrans-gated_channel_TM"/>
</dbReference>
<feature type="transmembrane region" description="Helical" evidence="15">
    <location>
        <begin position="238"/>
        <end position="259"/>
    </location>
</feature>
<feature type="transmembrane region" description="Helical" evidence="15">
    <location>
        <begin position="659"/>
        <end position="678"/>
    </location>
</feature>
<dbReference type="FunFam" id="2.70.170.10:FF:000060">
    <property type="entry name" value="Nicotinic acetylcholine receptor subunit alpha4"/>
    <property type="match status" value="1"/>
</dbReference>
<keyword evidence="4 15" id="KW-0812">Transmembrane</keyword>
<evidence type="ECO:0000256" key="1">
    <source>
        <dbReference type="ARBA" id="ARBA00009237"/>
    </source>
</evidence>
<keyword evidence="8 15" id="KW-0472">Membrane</keyword>
<keyword evidence="9" id="KW-1015">Disulfide bond</keyword>
<evidence type="ECO:0000256" key="10">
    <source>
        <dbReference type="ARBA" id="ARBA00023170"/>
    </source>
</evidence>
<dbReference type="InterPro" id="IPR018000">
    <property type="entry name" value="Neurotransmitter_ion_chnl_CS"/>
</dbReference>
<accession>A0A7D9HA93</accession>
<dbReference type="AlphaFoldDB" id="A0A7D9HA93"/>